<dbReference type="AlphaFoldDB" id="A0A0R0ANC8"/>
<dbReference type="Gene3D" id="2.40.50.100">
    <property type="match status" value="1"/>
</dbReference>
<keyword evidence="2" id="KW-0175">Coiled coil</keyword>
<organism evidence="4 5">
    <name type="scientific">Stenotrophomonas panacihumi</name>
    <dbReference type="NCBI Taxonomy" id="676599"/>
    <lineage>
        <taxon>Bacteria</taxon>
        <taxon>Pseudomonadati</taxon>
        <taxon>Pseudomonadota</taxon>
        <taxon>Gammaproteobacteria</taxon>
        <taxon>Lysobacterales</taxon>
        <taxon>Lysobacteraceae</taxon>
        <taxon>Stenotrophomonas</taxon>
    </lineage>
</organism>
<dbReference type="GO" id="GO:0015562">
    <property type="term" value="F:efflux transmembrane transporter activity"/>
    <property type="evidence" value="ECO:0007669"/>
    <property type="project" value="TreeGrafter"/>
</dbReference>
<evidence type="ECO:0000256" key="3">
    <source>
        <dbReference type="SAM" id="SignalP"/>
    </source>
</evidence>
<proteinExistence type="inferred from homology"/>
<dbReference type="NCBIfam" id="TIGR01730">
    <property type="entry name" value="RND_mfp"/>
    <property type="match status" value="1"/>
</dbReference>
<comment type="similarity">
    <text evidence="1">Belongs to the membrane fusion protein (MFP) (TC 8.A.1) family.</text>
</comment>
<dbReference type="PANTHER" id="PTHR30469">
    <property type="entry name" value="MULTIDRUG RESISTANCE PROTEIN MDTA"/>
    <property type="match status" value="1"/>
</dbReference>
<evidence type="ECO:0000313" key="5">
    <source>
        <dbReference type="Proteomes" id="UP000051802"/>
    </source>
</evidence>
<feature type="coiled-coil region" evidence="2">
    <location>
        <begin position="78"/>
        <end position="105"/>
    </location>
</feature>
<dbReference type="OrthoDB" id="9791520at2"/>
<evidence type="ECO:0000256" key="2">
    <source>
        <dbReference type="SAM" id="Coils"/>
    </source>
</evidence>
<protein>
    <submittedName>
        <fullName evidence="4">RND transporter</fullName>
    </submittedName>
</protein>
<keyword evidence="3" id="KW-0732">Signal</keyword>
<dbReference type="Gene3D" id="2.40.30.170">
    <property type="match status" value="1"/>
</dbReference>
<dbReference type="Proteomes" id="UP000051802">
    <property type="component" value="Unassembled WGS sequence"/>
</dbReference>
<name>A0A0R0ANC8_9GAMM</name>
<feature type="chain" id="PRO_5006391041" evidence="3">
    <location>
        <begin position="22"/>
        <end position="252"/>
    </location>
</feature>
<gene>
    <name evidence="4" type="ORF">ARC20_00990</name>
</gene>
<dbReference type="GO" id="GO:1990281">
    <property type="term" value="C:efflux pump complex"/>
    <property type="evidence" value="ECO:0007669"/>
    <property type="project" value="TreeGrafter"/>
</dbReference>
<dbReference type="SUPFAM" id="SSF111369">
    <property type="entry name" value="HlyD-like secretion proteins"/>
    <property type="match status" value="1"/>
</dbReference>
<dbReference type="STRING" id="676599.ARC20_00990"/>
<comment type="caution">
    <text evidence="4">The sequence shown here is derived from an EMBL/GenBank/DDBJ whole genome shotgun (WGS) entry which is preliminary data.</text>
</comment>
<reference evidence="4 5" key="1">
    <citation type="submission" date="2015-10" db="EMBL/GenBank/DDBJ databases">
        <title>Genome sequencing and analysis of members of genus Stenotrophomonas.</title>
        <authorList>
            <person name="Patil P.P."/>
            <person name="Midha S."/>
            <person name="Patil P.B."/>
        </authorList>
    </citation>
    <scope>NUCLEOTIDE SEQUENCE [LARGE SCALE GENOMIC DNA]</scope>
    <source>
        <strain evidence="4 5">JCM 16536</strain>
    </source>
</reference>
<dbReference type="InterPro" id="IPR006143">
    <property type="entry name" value="RND_pump_MFP"/>
</dbReference>
<feature type="signal peptide" evidence="3">
    <location>
        <begin position="1"/>
        <end position="21"/>
    </location>
</feature>
<evidence type="ECO:0000313" key="4">
    <source>
        <dbReference type="EMBL" id="KRG43306.1"/>
    </source>
</evidence>
<accession>A0A0R0ANC8</accession>
<sequence length="252" mass="26805">MSHRLRACALLLATLALPAAAQTRKPQDPYSDPNAIRVLLSAQNETTLSVQMNGTLGPLKTGLGQKVAKGDTLVALECSEATARAQVAEAELAMAKQNYAAKQSMRKLDAVGDIEVASARTEMQKATGARTLANTQAGYCRVRAPFGGRIAKVYVRGYQTVAAGTPLFDLVGDGPLKLRLNVPSSQMRRLRDGMPFQLQVLETGKTYPAHISAVNARVDAVAQTVELEGRLDAEHPELIAGMSGIARLDAAP</sequence>
<evidence type="ECO:0000256" key="1">
    <source>
        <dbReference type="ARBA" id="ARBA00009477"/>
    </source>
</evidence>
<dbReference type="RefSeq" id="WP_057646542.1">
    <property type="nucleotide sequence ID" value="NZ_LLXU01000076.1"/>
</dbReference>
<keyword evidence="5" id="KW-1185">Reference proteome</keyword>
<dbReference type="EMBL" id="LLXU01000076">
    <property type="protein sequence ID" value="KRG43306.1"/>
    <property type="molecule type" value="Genomic_DNA"/>
</dbReference>